<dbReference type="SUPFAM" id="SSF103473">
    <property type="entry name" value="MFS general substrate transporter"/>
    <property type="match status" value="1"/>
</dbReference>
<evidence type="ECO:0000256" key="5">
    <source>
        <dbReference type="SAM" id="MobiDB-lite"/>
    </source>
</evidence>
<feature type="compositionally biased region" description="Polar residues" evidence="5">
    <location>
        <begin position="427"/>
        <end position="437"/>
    </location>
</feature>
<dbReference type="PANTHER" id="PTHR23507">
    <property type="entry name" value="ZGC:174356"/>
    <property type="match status" value="1"/>
</dbReference>
<feature type="compositionally biased region" description="Basic and acidic residues" evidence="5">
    <location>
        <begin position="633"/>
        <end position="647"/>
    </location>
</feature>
<feature type="transmembrane region" description="Helical" evidence="6">
    <location>
        <begin position="593"/>
        <end position="611"/>
    </location>
</feature>
<reference evidence="7" key="1">
    <citation type="submission" date="2020-11" db="EMBL/GenBank/DDBJ databases">
        <authorList>
            <consortium name="DOE Joint Genome Institute"/>
            <person name="Ahrendt S."/>
            <person name="Riley R."/>
            <person name="Andreopoulos W."/>
            <person name="Labutti K."/>
            <person name="Pangilinan J."/>
            <person name="Ruiz-Duenas F.J."/>
            <person name="Barrasa J.M."/>
            <person name="Sanchez-Garcia M."/>
            <person name="Camarero S."/>
            <person name="Miyauchi S."/>
            <person name="Serrano A."/>
            <person name="Linde D."/>
            <person name="Babiker R."/>
            <person name="Drula E."/>
            <person name="Ayuso-Fernandez I."/>
            <person name="Pacheco R."/>
            <person name="Padilla G."/>
            <person name="Ferreira P."/>
            <person name="Barriuso J."/>
            <person name="Kellner H."/>
            <person name="Castanera R."/>
            <person name="Alfaro M."/>
            <person name="Ramirez L."/>
            <person name="Pisabarro A.G."/>
            <person name="Kuo A."/>
            <person name="Tritt A."/>
            <person name="Lipzen A."/>
            <person name="He G."/>
            <person name="Yan M."/>
            <person name="Ng V."/>
            <person name="Cullen D."/>
            <person name="Martin F."/>
            <person name="Rosso M.-N."/>
            <person name="Henrissat B."/>
            <person name="Hibbett D."/>
            <person name="Martinez A.T."/>
            <person name="Grigoriev I.V."/>
        </authorList>
    </citation>
    <scope>NUCLEOTIDE SEQUENCE</scope>
    <source>
        <strain evidence="7">CBS 247.69</strain>
    </source>
</reference>
<comment type="subcellular location">
    <subcellularLocation>
        <location evidence="1">Membrane</location>
        <topology evidence="1">Multi-pass membrane protein</topology>
    </subcellularLocation>
</comment>
<dbReference type="EMBL" id="MU150234">
    <property type="protein sequence ID" value="KAF9468039.1"/>
    <property type="molecule type" value="Genomic_DNA"/>
</dbReference>
<feature type="transmembrane region" description="Helical" evidence="6">
    <location>
        <begin position="144"/>
        <end position="164"/>
    </location>
</feature>
<keyword evidence="8" id="KW-1185">Reference proteome</keyword>
<dbReference type="PANTHER" id="PTHR23507:SF1">
    <property type="entry name" value="FI18259P1-RELATED"/>
    <property type="match status" value="1"/>
</dbReference>
<feature type="transmembrane region" description="Helical" evidence="6">
    <location>
        <begin position="402"/>
        <end position="422"/>
    </location>
</feature>
<keyword evidence="2 6" id="KW-0812">Transmembrane</keyword>
<comment type="caution">
    <text evidence="7">The sequence shown here is derived from an EMBL/GenBank/DDBJ whole genome shotgun (WGS) entry which is preliminary data.</text>
</comment>
<dbReference type="InterPro" id="IPR036259">
    <property type="entry name" value="MFS_trans_sf"/>
</dbReference>
<feature type="transmembrane region" description="Helical" evidence="6">
    <location>
        <begin position="213"/>
        <end position="236"/>
    </location>
</feature>
<gene>
    <name evidence="7" type="ORF">BDZ94DRAFT_837597</name>
</gene>
<dbReference type="Pfam" id="PF07690">
    <property type="entry name" value="MFS_1"/>
    <property type="match status" value="1"/>
</dbReference>
<feature type="transmembrane region" description="Helical" evidence="6">
    <location>
        <begin position="363"/>
        <end position="382"/>
    </location>
</feature>
<dbReference type="Proteomes" id="UP000807353">
    <property type="component" value="Unassembled WGS sequence"/>
</dbReference>
<feature type="transmembrane region" description="Helical" evidence="6">
    <location>
        <begin position="558"/>
        <end position="581"/>
    </location>
</feature>
<sequence>MTVAPRIEVFTQLSCNRLHGHYEYNHTRDSLFQAPVNFTRYSSAVPFYFSLDPLGPHIDPYYIDLIKPNAVPFSPANESSDHNGSDEDEEDPRRLPSARCLGNPAVQAGAARLQVIMITTMGFLSALTTGWWGHFGERHGRTKVLAVSTLGLFLTDLIFILVSTPSSPLSSHGHKLLFVAPVIEGLLGGWSTLQSATSAYLSDCTSSGSRASIFSRFSGVFYIGLSVGPAIGGYLIRNPIWSSPSDEKALTVTTVFWVAIICSFINFILVLFVFPESLDKVKLQQAALEFQASGNGKGKAMVDDIEEDEGGVTGEGSGTGNDQDRVHAPRRGKRGIIRGFLRPLALFMPVVVMEGGLRKRRDWSLTFLGAALFGSMLSNGVHQVKYLYAEHVYEWGAEQLSYYISFIGGARAVFLLFLLPAFKPTRSTQKPQTNTGNAPAATETHGKKLKPTKAHLAREISFDLFLTRCSLVIDIISNTFVVLAPTPTFHMHSMTRNIPTSHSKQESQALFVLATSLSSLGSGAVPAIQSLALCILQVRALDAEAAGIPGKETGVGRLFGALAVLQTVGQMIIGPMLFGLVFSGTVAAYPKTVFMMAGAILVCSLTMTMLVRGPVIPRPTGPVIRGKGKKKSRDVERGRSRVSKDLRGGATRYYGSMDSSMAGSSTA</sequence>
<feature type="compositionally biased region" description="Polar residues" evidence="5">
    <location>
        <begin position="657"/>
        <end position="667"/>
    </location>
</feature>
<feature type="region of interest" description="Disordered" evidence="5">
    <location>
        <begin position="308"/>
        <end position="328"/>
    </location>
</feature>
<feature type="region of interest" description="Disordered" evidence="5">
    <location>
        <begin position="427"/>
        <end position="448"/>
    </location>
</feature>
<feature type="transmembrane region" description="Helical" evidence="6">
    <location>
        <begin position="113"/>
        <end position="132"/>
    </location>
</feature>
<dbReference type="GO" id="GO:0016020">
    <property type="term" value="C:membrane"/>
    <property type="evidence" value="ECO:0007669"/>
    <property type="project" value="UniProtKB-SubCell"/>
</dbReference>
<evidence type="ECO:0000256" key="3">
    <source>
        <dbReference type="ARBA" id="ARBA00022989"/>
    </source>
</evidence>
<evidence type="ECO:0000256" key="2">
    <source>
        <dbReference type="ARBA" id="ARBA00022692"/>
    </source>
</evidence>
<keyword evidence="4 6" id="KW-0472">Membrane</keyword>
<evidence type="ECO:0000256" key="4">
    <source>
        <dbReference type="ARBA" id="ARBA00023136"/>
    </source>
</evidence>
<evidence type="ECO:0000313" key="8">
    <source>
        <dbReference type="Proteomes" id="UP000807353"/>
    </source>
</evidence>
<dbReference type="AlphaFoldDB" id="A0A9P6CPJ2"/>
<dbReference type="InterPro" id="IPR011701">
    <property type="entry name" value="MFS"/>
</dbReference>
<proteinExistence type="predicted"/>
<dbReference type="GO" id="GO:0022857">
    <property type="term" value="F:transmembrane transporter activity"/>
    <property type="evidence" value="ECO:0007669"/>
    <property type="project" value="InterPro"/>
</dbReference>
<protein>
    <submittedName>
        <fullName evidence="7">Major facilitator superfamily domain-containing protein</fullName>
    </submittedName>
</protein>
<organism evidence="7 8">
    <name type="scientific">Collybia nuda</name>
    <dbReference type="NCBI Taxonomy" id="64659"/>
    <lineage>
        <taxon>Eukaryota</taxon>
        <taxon>Fungi</taxon>
        <taxon>Dikarya</taxon>
        <taxon>Basidiomycota</taxon>
        <taxon>Agaricomycotina</taxon>
        <taxon>Agaricomycetes</taxon>
        <taxon>Agaricomycetidae</taxon>
        <taxon>Agaricales</taxon>
        <taxon>Tricholomatineae</taxon>
        <taxon>Clitocybaceae</taxon>
        <taxon>Collybia</taxon>
    </lineage>
</organism>
<evidence type="ECO:0000256" key="6">
    <source>
        <dbReference type="SAM" id="Phobius"/>
    </source>
</evidence>
<keyword evidence="3 6" id="KW-1133">Transmembrane helix</keyword>
<dbReference type="Gene3D" id="1.20.1250.20">
    <property type="entry name" value="MFS general substrate transporter like domains"/>
    <property type="match status" value="1"/>
</dbReference>
<feature type="transmembrane region" description="Helical" evidence="6">
    <location>
        <begin position="176"/>
        <end position="201"/>
    </location>
</feature>
<feature type="region of interest" description="Disordered" evidence="5">
    <location>
        <begin position="621"/>
        <end position="667"/>
    </location>
</feature>
<name>A0A9P6CPJ2_9AGAR</name>
<feature type="region of interest" description="Disordered" evidence="5">
    <location>
        <begin position="74"/>
        <end position="97"/>
    </location>
</feature>
<dbReference type="OrthoDB" id="3026777at2759"/>
<evidence type="ECO:0000313" key="7">
    <source>
        <dbReference type="EMBL" id="KAF9468039.1"/>
    </source>
</evidence>
<accession>A0A9P6CPJ2</accession>
<feature type="transmembrane region" description="Helical" evidence="6">
    <location>
        <begin position="256"/>
        <end position="274"/>
    </location>
</feature>
<evidence type="ECO:0000256" key="1">
    <source>
        <dbReference type="ARBA" id="ARBA00004141"/>
    </source>
</evidence>